<dbReference type="PANTHER" id="PTHR47821:SF2">
    <property type="entry name" value="PHOSPHOGLYCERATE MUTASE FAMILY PROTEIN"/>
    <property type="match status" value="1"/>
</dbReference>
<dbReference type="PANTHER" id="PTHR47821">
    <property type="entry name" value="PHOSPHOGLYCERATE MUTASE FAMILY PROTEIN"/>
    <property type="match status" value="1"/>
</dbReference>
<feature type="binding site" evidence="2">
    <location>
        <begin position="27"/>
        <end position="34"/>
    </location>
    <ligand>
        <name>substrate</name>
    </ligand>
</feature>
<dbReference type="Pfam" id="PF00300">
    <property type="entry name" value="His_Phos_1"/>
    <property type="match status" value="1"/>
</dbReference>
<organism evidence="3 4">
    <name type="scientific">Elliptochloris bilobata</name>
    <dbReference type="NCBI Taxonomy" id="381761"/>
    <lineage>
        <taxon>Eukaryota</taxon>
        <taxon>Viridiplantae</taxon>
        <taxon>Chlorophyta</taxon>
        <taxon>core chlorophytes</taxon>
        <taxon>Trebouxiophyceae</taxon>
        <taxon>Trebouxiophyceae incertae sedis</taxon>
        <taxon>Elliptochloris clade</taxon>
        <taxon>Elliptochloris</taxon>
    </lineage>
</organism>
<keyword evidence="4" id="KW-1185">Reference proteome</keyword>
<feature type="binding site" evidence="2">
    <location>
        <position position="89"/>
    </location>
    <ligand>
        <name>substrate</name>
    </ligand>
</feature>
<dbReference type="SUPFAM" id="SSF53254">
    <property type="entry name" value="Phosphoglycerate mutase-like"/>
    <property type="match status" value="1"/>
</dbReference>
<dbReference type="AlphaFoldDB" id="A0AAW1RKC6"/>
<accession>A0AAW1RKC6</accession>
<evidence type="ECO:0008006" key="5">
    <source>
        <dbReference type="Google" id="ProtNLM"/>
    </source>
</evidence>
<gene>
    <name evidence="3" type="ORF">WJX81_002405</name>
</gene>
<dbReference type="InterPro" id="IPR013078">
    <property type="entry name" value="His_Pase_superF_clade-1"/>
</dbReference>
<evidence type="ECO:0000256" key="2">
    <source>
        <dbReference type="PIRSR" id="PIRSR613078-2"/>
    </source>
</evidence>
<evidence type="ECO:0000256" key="1">
    <source>
        <dbReference type="PIRSR" id="PIRSR613078-1"/>
    </source>
</evidence>
<protein>
    <recommendedName>
        <fullName evidence="5">Phosphoglycerate mutase</fullName>
    </recommendedName>
</protein>
<comment type="caution">
    <text evidence="3">The sequence shown here is derived from an EMBL/GenBank/DDBJ whole genome shotgun (WGS) entry which is preliminary data.</text>
</comment>
<feature type="active site" description="Tele-phosphohistidine intermediate" evidence="1">
    <location>
        <position position="28"/>
    </location>
</feature>
<name>A0AAW1RKC6_9CHLO</name>
<dbReference type="InterPro" id="IPR029033">
    <property type="entry name" value="His_PPase_superfam"/>
</dbReference>
<dbReference type="EMBL" id="JALJOU010000033">
    <property type="protein sequence ID" value="KAK9834143.1"/>
    <property type="molecule type" value="Genomic_DNA"/>
</dbReference>
<sequence length="217" mass="23145">MPVSETRCQDGEKAQPLDLRNTYWLLRHGLSLANEAGLIVSSLENGMLPQHGLAVAGLQQATEAGQRLRQEVGPAAAAHVLVYASPFSRTLQTARAAAAELGGVAVTAEAALRERHFGAYELQSHDNYHKLWAADVLDPGARPPGGGESVEDVAARVRGLFQRLEATHRGATLLLVAHGDLLSILWAVAVGAPLRGHRRHAFGPGELRELVLMQGGL</sequence>
<feature type="active site" description="Proton donor/acceptor" evidence="1">
    <location>
        <position position="114"/>
    </location>
</feature>
<reference evidence="3 4" key="1">
    <citation type="journal article" date="2024" name="Nat. Commun.">
        <title>Phylogenomics reveals the evolutionary origins of lichenization in chlorophyte algae.</title>
        <authorList>
            <person name="Puginier C."/>
            <person name="Libourel C."/>
            <person name="Otte J."/>
            <person name="Skaloud P."/>
            <person name="Haon M."/>
            <person name="Grisel S."/>
            <person name="Petersen M."/>
            <person name="Berrin J.G."/>
            <person name="Delaux P.M."/>
            <person name="Dal Grande F."/>
            <person name="Keller J."/>
        </authorList>
    </citation>
    <scope>NUCLEOTIDE SEQUENCE [LARGE SCALE GENOMIC DNA]</scope>
    <source>
        <strain evidence="3 4">SAG 245.80</strain>
    </source>
</reference>
<evidence type="ECO:0000313" key="4">
    <source>
        <dbReference type="Proteomes" id="UP001445335"/>
    </source>
</evidence>
<dbReference type="Gene3D" id="3.40.50.1240">
    <property type="entry name" value="Phosphoglycerate mutase-like"/>
    <property type="match status" value="1"/>
</dbReference>
<proteinExistence type="predicted"/>
<dbReference type="SMART" id="SM00855">
    <property type="entry name" value="PGAM"/>
    <property type="match status" value="1"/>
</dbReference>
<dbReference type="CDD" id="cd07067">
    <property type="entry name" value="HP_PGM_like"/>
    <property type="match status" value="1"/>
</dbReference>
<dbReference type="Proteomes" id="UP001445335">
    <property type="component" value="Unassembled WGS sequence"/>
</dbReference>
<evidence type="ECO:0000313" key="3">
    <source>
        <dbReference type="EMBL" id="KAK9834143.1"/>
    </source>
</evidence>